<proteinExistence type="predicted"/>
<dbReference type="PROSITE" id="PS50145">
    <property type="entry name" value="ZF_TRAF"/>
    <property type="match status" value="2"/>
</dbReference>
<dbReference type="SUPFAM" id="SSF49599">
    <property type="entry name" value="TRAF domain-like"/>
    <property type="match status" value="1"/>
</dbReference>
<name>A0A9W9Z3C6_9CNID</name>
<evidence type="ECO:0000259" key="5">
    <source>
        <dbReference type="PROSITE" id="PS50145"/>
    </source>
</evidence>
<dbReference type="PANTHER" id="PTHR10131">
    <property type="entry name" value="TNF RECEPTOR ASSOCIATED FACTOR"/>
    <property type="match status" value="1"/>
</dbReference>
<gene>
    <name evidence="6" type="ORF">OS493_007273</name>
</gene>
<accession>A0A9W9Z3C6</accession>
<comment type="caution">
    <text evidence="6">The sequence shown here is derived from an EMBL/GenBank/DDBJ whole genome shotgun (WGS) entry which is preliminary data.</text>
</comment>
<keyword evidence="3 4" id="KW-0862">Zinc</keyword>
<dbReference type="Proteomes" id="UP001163046">
    <property type="component" value="Unassembled WGS sequence"/>
</dbReference>
<dbReference type="EMBL" id="MU826828">
    <property type="protein sequence ID" value="KAJ7374200.1"/>
    <property type="molecule type" value="Genomic_DNA"/>
</dbReference>
<dbReference type="Pfam" id="PF02176">
    <property type="entry name" value="zf-TRAF"/>
    <property type="match status" value="1"/>
</dbReference>
<evidence type="ECO:0000313" key="7">
    <source>
        <dbReference type="Proteomes" id="UP001163046"/>
    </source>
</evidence>
<dbReference type="InterPro" id="IPR013083">
    <property type="entry name" value="Znf_RING/FYVE/PHD"/>
</dbReference>
<dbReference type="GO" id="GO:0043122">
    <property type="term" value="P:regulation of canonical NF-kappaB signal transduction"/>
    <property type="evidence" value="ECO:0007669"/>
    <property type="project" value="TreeGrafter"/>
</dbReference>
<dbReference type="OrthoDB" id="5958811at2759"/>
<evidence type="ECO:0000256" key="1">
    <source>
        <dbReference type="ARBA" id="ARBA00022723"/>
    </source>
</evidence>
<evidence type="ECO:0000256" key="4">
    <source>
        <dbReference type="PROSITE-ProRule" id="PRU00207"/>
    </source>
</evidence>
<keyword evidence="2 4" id="KW-0863">Zinc-finger</keyword>
<reference evidence="6" key="1">
    <citation type="submission" date="2023-01" db="EMBL/GenBank/DDBJ databases">
        <title>Genome assembly of the deep-sea coral Lophelia pertusa.</title>
        <authorList>
            <person name="Herrera S."/>
            <person name="Cordes E."/>
        </authorList>
    </citation>
    <scope>NUCLEOTIDE SEQUENCE</scope>
    <source>
        <strain evidence="6">USNM1676648</strain>
        <tissue evidence="6">Polyp</tissue>
    </source>
</reference>
<dbReference type="GO" id="GO:0008270">
    <property type="term" value="F:zinc ion binding"/>
    <property type="evidence" value="ECO:0007669"/>
    <property type="project" value="UniProtKB-KW"/>
</dbReference>
<feature type="domain" description="TRAF-type" evidence="5">
    <location>
        <begin position="133"/>
        <end position="176"/>
    </location>
</feature>
<keyword evidence="1 4" id="KW-0479">Metal-binding</keyword>
<evidence type="ECO:0000256" key="2">
    <source>
        <dbReference type="ARBA" id="ARBA00022771"/>
    </source>
</evidence>
<dbReference type="Gene3D" id="3.30.40.10">
    <property type="entry name" value="Zinc/RING finger domain, C3HC4 (zinc finger)"/>
    <property type="match status" value="3"/>
</dbReference>
<feature type="zinc finger region" description="TRAF-type" evidence="4">
    <location>
        <begin position="79"/>
        <end position="128"/>
    </location>
</feature>
<sequence length="425" mass="48617">MNRPVSLQCGHSACKCCVERMIEIQHTSPQNKCFVCKKIFKPDQIQVNFVVNALISKMKITCTNDDCSWEGRHEQKEEHCDNCQLCLVVCQNGCFTRHIIRRNLEEHLNLCQYQKVPCRHCTRGIRRCSLAEHEGSCTETPSQCPLACGDSFPRSQVHLHLMNCDNKAEKCTVKGCNNFYLKRRKYFHDVEYQESHQVLLGNEVEMLRSEIFTKNKALLLVSNYNLKVSVTIDLSGPRSVILGNGQGSNQDERQMADFLLGTDFDTLPLRVILIHRVQLREDLMQEFTDPNILKFKVEARVIDEKGEEETGVGNGVLRDIISEFWKLFFTSATVGARDKIPCIRHDFQKSEWEAVGRVFVYGFIHLGYIPLSLSPAFIAVCLFGDEALSEDLLLESFRSYISSDEQDILHDCLSGEANFDEDEVL</sequence>
<dbReference type="AlphaFoldDB" id="A0A9W9Z3C6"/>
<feature type="zinc finger region" description="TRAF-type" evidence="4">
    <location>
        <begin position="133"/>
        <end position="176"/>
    </location>
</feature>
<evidence type="ECO:0000313" key="6">
    <source>
        <dbReference type="EMBL" id="KAJ7374200.1"/>
    </source>
</evidence>
<dbReference type="InterPro" id="IPR001293">
    <property type="entry name" value="Znf_TRAF"/>
</dbReference>
<dbReference type="PANTHER" id="PTHR10131:SF157">
    <property type="entry name" value="RECEPTOR-ASSOCIATED FACTOR, PUTATIVE-RELATED"/>
    <property type="match status" value="1"/>
</dbReference>
<organism evidence="6 7">
    <name type="scientific">Desmophyllum pertusum</name>
    <dbReference type="NCBI Taxonomy" id="174260"/>
    <lineage>
        <taxon>Eukaryota</taxon>
        <taxon>Metazoa</taxon>
        <taxon>Cnidaria</taxon>
        <taxon>Anthozoa</taxon>
        <taxon>Hexacorallia</taxon>
        <taxon>Scleractinia</taxon>
        <taxon>Caryophylliina</taxon>
        <taxon>Caryophylliidae</taxon>
        <taxon>Desmophyllum</taxon>
    </lineage>
</organism>
<feature type="domain" description="TRAF-type" evidence="5">
    <location>
        <begin position="79"/>
        <end position="128"/>
    </location>
</feature>
<dbReference type="SUPFAM" id="SSF57850">
    <property type="entry name" value="RING/U-box"/>
    <property type="match status" value="1"/>
</dbReference>
<keyword evidence="7" id="KW-1185">Reference proteome</keyword>
<protein>
    <recommendedName>
        <fullName evidence="5">TRAF-type domain-containing protein</fullName>
    </recommendedName>
</protein>
<evidence type="ECO:0000256" key="3">
    <source>
        <dbReference type="ARBA" id="ARBA00022833"/>
    </source>
</evidence>